<dbReference type="SMART" id="SM00471">
    <property type="entry name" value="HDc"/>
    <property type="match status" value="1"/>
</dbReference>
<organism evidence="2 3">
    <name type="scientific">Geochorda subterranea</name>
    <dbReference type="NCBI Taxonomy" id="3109564"/>
    <lineage>
        <taxon>Bacteria</taxon>
        <taxon>Bacillati</taxon>
        <taxon>Bacillota</taxon>
        <taxon>Limnochordia</taxon>
        <taxon>Limnochordales</taxon>
        <taxon>Geochordaceae</taxon>
        <taxon>Geochorda</taxon>
    </lineage>
</organism>
<protein>
    <submittedName>
        <fullName evidence="2">HD domain-containing protein</fullName>
    </submittedName>
</protein>
<evidence type="ECO:0000313" key="2">
    <source>
        <dbReference type="EMBL" id="WRP13697.1"/>
    </source>
</evidence>
<proteinExistence type="predicted"/>
<dbReference type="InterPro" id="IPR045509">
    <property type="entry name" value="HD_assoc_2"/>
</dbReference>
<reference evidence="3" key="1">
    <citation type="submission" date="2023-12" db="EMBL/GenBank/DDBJ databases">
        <title>Novel isolates from deep terrestrial aquifers shed light on the physiology and ecology of the class Limnochordia.</title>
        <authorList>
            <person name="Karnachuk O.V."/>
            <person name="Lukina A.P."/>
            <person name="Avakyan M.R."/>
            <person name="Kadnikov V."/>
            <person name="Begmatov S."/>
            <person name="Beletsky A.V."/>
            <person name="Mardanov A.V."/>
            <person name="Ravin N.V."/>
        </authorList>
    </citation>
    <scope>NUCLEOTIDE SEQUENCE [LARGE SCALE GENOMIC DNA]</scope>
    <source>
        <strain evidence="3">LN</strain>
    </source>
</reference>
<dbReference type="EMBL" id="CP141614">
    <property type="protein sequence ID" value="WRP13697.1"/>
    <property type="molecule type" value="Genomic_DNA"/>
</dbReference>
<accession>A0ABZ1BLQ2</accession>
<gene>
    <name evidence="2" type="ORF">VLY81_09620</name>
</gene>
<dbReference type="SUPFAM" id="SSF109604">
    <property type="entry name" value="HD-domain/PDEase-like"/>
    <property type="match status" value="1"/>
</dbReference>
<dbReference type="RefSeq" id="WP_324667942.1">
    <property type="nucleotide sequence ID" value="NZ_CP141614.1"/>
</dbReference>
<dbReference type="Gene3D" id="1.10.3210.10">
    <property type="entry name" value="Hypothetical protein af1432"/>
    <property type="match status" value="1"/>
</dbReference>
<dbReference type="Proteomes" id="UP001333102">
    <property type="component" value="Chromosome"/>
</dbReference>
<dbReference type="PROSITE" id="PS51831">
    <property type="entry name" value="HD"/>
    <property type="match status" value="1"/>
</dbReference>
<keyword evidence="3" id="KW-1185">Reference proteome</keyword>
<evidence type="ECO:0000259" key="1">
    <source>
        <dbReference type="PROSITE" id="PS51831"/>
    </source>
</evidence>
<dbReference type="Pfam" id="PF19276">
    <property type="entry name" value="HD_assoc_2"/>
    <property type="match status" value="1"/>
</dbReference>
<dbReference type="PANTHER" id="PTHR11373:SF4">
    <property type="entry name" value="DEOXYNUCLEOSIDE TRIPHOSPHATE TRIPHOSPHOHYDROLASE SAMHD1"/>
    <property type="match status" value="1"/>
</dbReference>
<name>A0ABZ1BLQ2_9FIRM</name>
<dbReference type="InterPro" id="IPR003607">
    <property type="entry name" value="HD/PDEase_dom"/>
</dbReference>
<dbReference type="PANTHER" id="PTHR11373">
    <property type="entry name" value="DEOXYNUCLEOSIDE TRIPHOSPHATE TRIPHOSPHOHYDROLASE"/>
    <property type="match status" value="1"/>
</dbReference>
<sequence>MHGFILYDDMERALINSRPFQRLRRIKQLATTYLLYPGAVHTRFEHSLGVMDLATRIFDLLVLKHRAELEVALGLSDRADTKRLRRILRLAALLHDIGHAPFSHGPESLLPGGHEQMTKRLIEEGEIQQLVEDGFYQAGIKVKDILPVAIGPKESQKAGLELSAQSQFLTEIITGTFGADRIDYLLRDSLHTGVKYGQFDADRFIHTLAFIAHPETGDPMVALEKGGVHAAEGLLLARYFMFQQVYFHKVRRIYDHHLTQFVTELLEGKGFPVTDLNAYLLWDDALVEHELVEWGSAGRSRVARDILARNHYRVAYEVPLAELDEDLADWIGPIAKQLQREFGEDVWVDYDYKPFAPARELGMPVVDGKKRTSWEQESRLLKTLPPLGFARVYARNDKPLRKAVESRARELVGSSVKQSA</sequence>
<dbReference type="InterPro" id="IPR050135">
    <property type="entry name" value="dGTPase-like"/>
</dbReference>
<dbReference type="Pfam" id="PF01966">
    <property type="entry name" value="HD"/>
    <property type="match status" value="1"/>
</dbReference>
<dbReference type="InterPro" id="IPR006674">
    <property type="entry name" value="HD_domain"/>
</dbReference>
<dbReference type="CDD" id="cd00077">
    <property type="entry name" value="HDc"/>
    <property type="match status" value="1"/>
</dbReference>
<feature type="domain" description="HD" evidence="1">
    <location>
        <begin position="43"/>
        <end position="185"/>
    </location>
</feature>
<evidence type="ECO:0000313" key="3">
    <source>
        <dbReference type="Proteomes" id="UP001333102"/>
    </source>
</evidence>